<reference evidence="2" key="1">
    <citation type="submission" date="2015-02" db="EMBL/GenBank/DDBJ databases">
        <title>Pyrococcus kukulkanii sp. nov., a novel hyperthermophilic archaeon isolated from a deep-sea hydrothermal vent at the Guaymas Basin.</title>
        <authorList>
            <person name="Oger P.M."/>
            <person name="Callac N."/>
            <person name="Jebbar M."/>
            <person name="Godfroy A."/>
        </authorList>
    </citation>
    <scope>NUCLEOTIDE SEQUENCE [LARGE SCALE GENOMIC DNA]</scope>
    <source>
        <strain evidence="2">NCB100</strain>
    </source>
</reference>
<dbReference type="KEGG" id="pyc:TQ32_03625"/>
<keyword evidence="1" id="KW-0808">Transferase</keyword>
<keyword evidence="1" id="KW-0489">Methyltransferase</keyword>
<dbReference type="GO" id="GO:0032259">
    <property type="term" value="P:methylation"/>
    <property type="evidence" value="ECO:0007669"/>
    <property type="project" value="UniProtKB-KW"/>
</dbReference>
<accession>A0A127B8Q6</accession>
<evidence type="ECO:0000313" key="1">
    <source>
        <dbReference type="EMBL" id="AMM53668.1"/>
    </source>
</evidence>
<evidence type="ECO:0000313" key="2">
    <source>
        <dbReference type="Proteomes" id="UP000070587"/>
    </source>
</evidence>
<sequence length="192" mass="21399">MRKPIILILLIIIVATVTLGKALGEFRDVSRSEGNILSTGEFDVRISKDNSRFYDDLRVFKIESLKPGDTKEISFFIKNYGDVPIGNVSLFIFVKDIEDELSPAEKPYDLTPEKGELSSCIIVEKITVNSKDVLDSPTRLSDLVGKEIRLFTGGLKSKETLEVKMTMKLARDAGNECMTDSAEVMMKIVATQ</sequence>
<proteinExistence type="predicted"/>
<dbReference type="GO" id="GO:0008168">
    <property type="term" value="F:methyltransferase activity"/>
    <property type="evidence" value="ECO:0007669"/>
    <property type="project" value="UniProtKB-KW"/>
</dbReference>
<name>A0A127B8Q6_9EURY</name>
<gene>
    <name evidence="1" type="ORF">TQ32_03625</name>
</gene>
<organism evidence="1 2">
    <name type="scientific">Pyrococcus kukulkanii</name>
    <dbReference type="NCBI Taxonomy" id="1609559"/>
    <lineage>
        <taxon>Archaea</taxon>
        <taxon>Methanobacteriati</taxon>
        <taxon>Methanobacteriota</taxon>
        <taxon>Thermococci</taxon>
        <taxon>Thermococcales</taxon>
        <taxon>Thermococcaceae</taxon>
        <taxon>Pyrococcus</taxon>
    </lineage>
</organism>
<dbReference type="AlphaFoldDB" id="A0A127B8Q6"/>
<dbReference type="EMBL" id="CP010835">
    <property type="protein sequence ID" value="AMM53668.1"/>
    <property type="molecule type" value="Genomic_DNA"/>
</dbReference>
<dbReference type="PATRIC" id="fig|1609559.3.peg.754"/>
<dbReference type="OrthoDB" id="85776at2157"/>
<dbReference type="RefSeq" id="WP_068321087.1">
    <property type="nucleotide sequence ID" value="NZ_CP010835.1"/>
</dbReference>
<dbReference type="STRING" id="1609559.TQ32_03625"/>
<protein>
    <submittedName>
        <fullName evidence="1">Methyltransferase</fullName>
    </submittedName>
</protein>
<reference evidence="1 2" key="2">
    <citation type="journal article" date="2016" name="Int. J. Syst. Evol. Microbiol.">
        <title>Pyrococcus kukulkanii sp. nov., a hyperthermophilic, piezophilic archaeon isolated from a deep-sea hydrothermal vent.</title>
        <authorList>
            <person name="Callac N."/>
            <person name="Oger P."/>
            <person name="Lesongeur F."/>
            <person name="Rattray J.E."/>
            <person name="Vannier P."/>
            <person name="Michoud G."/>
            <person name="Beauverger M."/>
            <person name="Gayet N."/>
            <person name="Rouxel O."/>
            <person name="Jebbar M."/>
            <person name="Godfroy A."/>
        </authorList>
    </citation>
    <scope>NUCLEOTIDE SEQUENCE [LARGE SCALE GENOMIC DNA]</scope>
    <source>
        <strain evidence="1 2">NCB100</strain>
    </source>
</reference>
<dbReference type="GeneID" id="28490894"/>
<dbReference type="Proteomes" id="UP000070587">
    <property type="component" value="Chromosome"/>
</dbReference>